<dbReference type="EMBL" id="JAKUCV010002447">
    <property type="protein sequence ID" value="KAJ4842637.1"/>
    <property type="molecule type" value="Genomic_DNA"/>
</dbReference>
<sequence>MIVATILRNKPPCMWRNALLGYGATRLDLLKFYKGLDVLRFPTTTQDNINTLICR</sequence>
<reference evidence="1" key="1">
    <citation type="submission" date="2022-02" db="EMBL/GenBank/DDBJ databases">
        <authorList>
            <person name="Henning P.M."/>
            <person name="McCubbin A.G."/>
            <person name="Shore J.S."/>
        </authorList>
    </citation>
    <scope>NUCLEOTIDE SEQUENCE</scope>
    <source>
        <strain evidence="1">F60SS</strain>
        <tissue evidence="1">Leaves</tissue>
    </source>
</reference>
<proteinExistence type="predicted"/>
<reference evidence="1" key="2">
    <citation type="journal article" date="2023" name="Plants (Basel)">
        <title>Annotation of the Turnera subulata (Passifloraceae) Draft Genome Reveals the S-Locus Evolved after the Divergence of Turneroideae from Passifloroideae in a Stepwise Manner.</title>
        <authorList>
            <person name="Henning P.M."/>
            <person name="Roalson E.H."/>
            <person name="Mir W."/>
            <person name="McCubbin A.G."/>
            <person name="Shore J.S."/>
        </authorList>
    </citation>
    <scope>NUCLEOTIDE SEQUENCE</scope>
    <source>
        <strain evidence="1">F60SS</strain>
    </source>
</reference>
<comment type="caution">
    <text evidence="1">The sequence shown here is derived from an EMBL/GenBank/DDBJ whole genome shotgun (WGS) entry which is preliminary data.</text>
</comment>
<feature type="non-terminal residue" evidence="1">
    <location>
        <position position="55"/>
    </location>
</feature>
<keyword evidence="2" id="KW-1185">Reference proteome</keyword>
<evidence type="ECO:0000313" key="2">
    <source>
        <dbReference type="Proteomes" id="UP001141552"/>
    </source>
</evidence>
<protein>
    <submittedName>
        <fullName evidence="1">Uncharacterized protein</fullName>
    </submittedName>
</protein>
<dbReference type="AlphaFoldDB" id="A0A9Q0G3P6"/>
<evidence type="ECO:0000313" key="1">
    <source>
        <dbReference type="EMBL" id="KAJ4842637.1"/>
    </source>
</evidence>
<accession>A0A9Q0G3P6</accession>
<gene>
    <name evidence="1" type="ORF">Tsubulata_013331</name>
</gene>
<organism evidence="1 2">
    <name type="scientific">Turnera subulata</name>
    <dbReference type="NCBI Taxonomy" id="218843"/>
    <lineage>
        <taxon>Eukaryota</taxon>
        <taxon>Viridiplantae</taxon>
        <taxon>Streptophyta</taxon>
        <taxon>Embryophyta</taxon>
        <taxon>Tracheophyta</taxon>
        <taxon>Spermatophyta</taxon>
        <taxon>Magnoliopsida</taxon>
        <taxon>eudicotyledons</taxon>
        <taxon>Gunneridae</taxon>
        <taxon>Pentapetalae</taxon>
        <taxon>rosids</taxon>
        <taxon>fabids</taxon>
        <taxon>Malpighiales</taxon>
        <taxon>Passifloraceae</taxon>
        <taxon>Turnera</taxon>
    </lineage>
</organism>
<name>A0A9Q0G3P6_9ROSI</name>
<dbReference type="Proteomes" id="UP001141552">
    <property type="component" value="Unassembled WGS sequence"/>
</dbReference>